<reference evidence="1" key="1">
    <citation type="submission" date="2018-05" db="EMBL/GenBank/DDBJ databases">
        <authorList>
            <person name="Lanie J.A."/>
            <person name="Ng W.-L."/>
            <person name="Kazmierczak K.M."/>
            <person name="Andrzejewski T.M."/>
            <person name="Davidsen T.M."/>
            <person name="Wayne K.J."/>
            <person name="Tettelin H."/>
            <person name="Glass J.I."/>
            <person name="Rusch D."/>
            <person name="Podicherti R."/>
            <person name="Tsui H.-C.T."/>
            <person name="Winkler M.E."/>
        </authorList>
    </citation>
    <scope>NUCLEOTIDE SEQUENCE</scope>
</reference>
<evidence type="ECO:0000313" key="1">
    <source>
        <dbReference type="EMBL" id="SVA13744.1"/>
    </source>
</evidence>
<name>A0A381TDC7_9ZZZZ</name>
<proteinExistence type="predicted"/>
<organism evidence="1">
    <name type="scientific">marine metagenome</name>
    <dbReference type="NCBI Taxonomy" id="408172"/>
    <lineage>
        <taxon>unclassified sequences</taxon>
        <taxon>metagenomes</taxon>
        <taxon>ecological metagenomes</taxon>
    </lineage>
</organism>
<dbReference type="AlphaFoldDB" id="A0A381TDC7"/>
<gene>
    <name evidence="1" type="ORF">METZ01_LOCUS66598</name>
</gene>
<protein>
    <submittedName>
        <fullName evidence="1">Uncharacterized protein</fullName>
    </submittedName>
</protein>
<sequence>MAVCGLNISMNSFQGEVTAQISGFLNLESSLTAPSGAAAYLSNLEGGLATLKAKTDTLIPDIPLSTSGLTSLRDELGALSSMSLGSVGALSKMASIAQEYAGLTSLSGFADIDLTDLSKSVFGFSGTFDPCSLTNKIPNVMRDNVTGALQKLPTIQPDIGQTFAAAKIALPDQEVIDNVATAVADNLDIINTLDVADVEMALETNIVPAISGLGDGIKRSNINERIVETKADVIEELKTHEKILDDIVPEIEEKSEEVVKKIKEGSMLDTTTRYFYADPQRQRKMMKSKMARKSALKDFKASSGLTKGALIKGFNAKVKAGEIDYYGRDVTSSGWDSMTL</sequence>
<dbReference type="EMBL" id="UINC01004359">
    <property type="protein sequence ID" value="SVA13744.1"/>
    <property type="molecule type" value="Genomic_DNA"/>
</dbReference>
<accession>A0A381TDC7</accession>